<dbReference type="PANTHER" id="PTHR43157:SF31">
    <property type="entry name" value="PHOSPHATIDYLINOSITOL-GLYCAN BIOSYNTHESIS CLASS F PROTEIN"/>
    <property type="match status" value="1"/>
</dbReference>
<comment type="caution">
    <text evidence="2">The sequence shown here is derived from an EMBL/GenBank/DDBJ whole genome shotgun (WGS) entry which is preliminary data.</text>
</comment>
<reference evidence="2 3" key="1">
    <citation type="submission" date="2024-06" db="EMBL/GenBank/DDBJ databases">
        <title>The Natural Products Discovery Center: Release of the First 8490 Sequenced Strains for Exploring Actinobacteria Biosynthetic Diversity.</title>
        <authorList>
            <person name="Kalkreuter E."/>
            <person name="Kautsar S.A."/>
            <person name="Yang D."/>
            <person name="Bader C.D."/>
            <person name="Teijaro C.N."/>
            <person name="Fluegel L."/>
            <person name="Davis C.M."/>
            <person name="Simpson J.R."/>
            <person name="Lauterbach L."/>
            <person name="Steele A.D."/>
            <person name="Gui C."/>
            <person name="Meng S."/>
            <person name="Li G."/>
            <person name="Viehrig K."/>
            <person name="Ye F."/>
            <person name="Su P."/>
            <person name="Kiefer A.F."/>
            <person name="Nichols A."/>
            <person name="Cepeda A.J."/>
            <person name="Yan W."/>
            <person name="Fan B."/>
            <person name="Jiang Y."/>
            <person name="Adhikari A."/>
            <person name="Zheng C.-J."/>
            <person name="Schuster L."/>
            <person name="Cowan T.M."/>
            <person name="Smanski M.J."/>
            <person name="Chevrette M.G."/>
            <person name="De Carvalho L.P.S."/>
            <person name="Shen B."/>
        </authorList>
    </citation>
    <scope>NUCLEOTIDE SEQUENCE [LARGE SCALE GENOMIC DNA]</scope>
    <source>
        <strain evidence="2 3">NPDC000634</strain>
    </source>
</reference>
<dbReference type="PANTHER" id="PTHR43157">
    <property type="entry name" value="PHOSPHATIDYLINOSITOL-GLYCAN BIOSYNTHESIS CLASS F PROTEIN-RELATED"/>
    <property type="match status" value="1"/>
</dbReference>
<keyword evidence="1" id="KW-0560">Oxidoreductase</keyword>
<evidence type="ECO:0000313" key="2">
    <source>
        <dbReference type="EMBL" id="MER6983017.1"/>
    </source>
</evidence>
<dbReference type="Pfam" id="PF00106">
    <property type="entry name" value="adh_short"/>
    <property type="match status" value="1"/>
</dbReference>
<dbReference type="InterPro" id="IPR036291">
    <property type="entry name" value="NAD(P)-bd_dom_sf"/>
</dbReference>
<feature type="non-terminal residue" evidence="2">
    <location>
        <position position="1"/>
    </location>
</feature>
<protein>
    <submittedName>
        <fullName evidence="2">SDR family NAD(P)-dependent oxidoreductase</fullName>
    </submittedName>
</protein>
<dbReference type="InterPro" id="IPR002347">
    <property type="entry name" value="SDR_fam"/>
</dbReference>
<dbReference type="EMBL" id="JBEPCU010001217">
    <property type="protein sequence ID" value="MER6983017.1"/>
    <property type="molecule type" value="Genomic_DNA"/>
</dbReference>
<dbReference type="SUPFAM" id="SSF51735">
    <property type="entry name" value="NAD(P)-binding Rossmann-fold domains"/>
    <property type="match status" value="1"/>
</dbReference>
<dbReference type="Proteomes" id="UP001458415">
    <property type="component" value="Unassembled WGS sequence"/>
</dbReference>
<organism evidence="2 3">
    <name type="scientific">Streptomyces carpinensis</name>
    <dbReference type="NCBI Taxonomy" id="66369"/>
    <lineage>
        <taxon>Bacteria</taxon>
        <taxon>Bacillati</taxon>
        <taxon>Actinomycetota</taxon>
        <taxon>Actinomycetes</taxon>
        <taxon>Kitasatosporales</taxon>
        <taxon>Streptomycetaceae</taxon>
        <taxon>Streptomyces</taxon>
    </lineage>
</organism>
<evidence type="ECO:0000256" key="1">
    <source>
        <dbReference type="ARBA" id="ARBA00023002"/>
    </source>
</evidence>
<accession>A0ABV1WH56</accession>
<name>A0ABV1WH56_9ACTN</name>
<gene>
    <name evidence="2" type="ORF">ABT317_40185</name>
</gene>
<evidence type="ECO:0000313" key="3">
    <source>
        <dbReference type="Proteomes" id="UP001458415"/>
    </source>
</evidence>
<sequence length="235" mass="25218">LSDPDSVRACADRLRSDGVRPDVLVNNAGVMAPPRTLTARGHEVQFAANHLGHFALTGLLLDLMADGDDPRVVTVTSANHRQARIFFQDLAGERRYSPMGYYNQSKLANAVFGRELHRRLSAAGSPVRSLLAHPGYSSTNLQTSAPVGMVRLLFGRLLLPLAQPSHQGALPQLYAATAPDVQGGELFGPDGMGELRGAPKRVELAPRATDPETAGRLWQLSEELTGVRFGLPAPA</sequence>
<dbReference type="Gene3D" id="3.40.50.720">
    <property type="entry name" value="NAD(P)-binding Rossmann-like Domain"/>
    <property type="match status" value="1"/>
</dbReference>
<proteinExistence type="predicted"/>
<keyword evidence="3" id="KW-1185">Reference proteome</keyword>